<evidence type="ECO:0000313" key="4">
    <source>
        <dbReference type="Proteomes" id="UP001064489"/>
    </source>
</evidence>
<feature type="compositionally biased region" description="Basic and acidic residues" evidence="2">
    <location>
        <begin position="1"/>
        <end position="33"/>
    </location>
</feature>
<protein>
    <submittedName>
        <fullName evidence="3">Uncharacterized protein</fullName>
    </submittedName>
</protein>
<feature type="region of interest" description="Disordered" evidence="2">
    <location>
        <begin position="1"/>
        <end position="44"/>
    </location>
</feature>
<keyword evidence="1" id="KW-0175">Coiled coil</keyword>
<evidence type="ECO:0000256" key="2">
    <source>
        <dbReference type="SAM" id="MobiDB-lite"/>
    </source>
</evidence>
<proteinExistence type="predicted"/>
<keyword evidence="4" id="KW-1185">Reference proteome</keyword>
<name>A0AAD5J1V6_ACENE</name>
<accession>A0AAD5J1V6</accession>
<comment type="caution">
    <text evidence="3">The sequence shown here is derived from an EMBL/GenBank/DDBJ whole genome shotgun (WGS) entry which is preliminary data.</text>
</comment>
<dbReference type="Proteomes" id="UP001064489">
    <property type="component" value="Chromosome 5"/>
</dbReference>
<gene>
    <name evidence="3" type="ORF">LWI28_027121</name>
</gene>
<organism evidence="3 4">
    <name type="scientific">Acer negundo</name>
    <name type="common">Box elder</name>
    <dbReference type="NCBI Taxonomy" id="4023"/>
    <lineage>
        <taxon>Eukaryota</taxon>
        <taxon>Viridiplantae</taxon>
        <taxon>Streptophyta</taxon>
        <taxon>Embryophyta</taxon>
        <taxon>Tracheophyta</taxon>
        <taxon>Spermatophyta</taxon>
        <taxon>Magnoliopsida</taxon>
        <taxon>eudicotyledons</taxon>
        <taxon>Gunneridae</taxon>
        <taxon>Pentapetalae</taxon>
        <taxon>rosids</taxon>
        <taxon>malvids</taxon>
        <taxon>Sapindales</taxon>
        <taxon>Sapindaceae</taxon>
        <taxon>Hippocastanoideae</taxon>
        <taxon>Acereae</taxon>
        <taxon>Acer</taxon>
    </lineage>
</organism>
<evidence type="ECO:0000256" key="1">
    <source>
        <dbReference type="SAM" id="Coils"/>
    </source>
</evidence>
<reference evidence="3" key="2">
    <citation type="submission" date="2023-02" db="EMBL/GenBank/DDBJ databases">
        <authorList>
            <person name="Swenson N.G."/>
            <person name="Wegrzyn J.L."/>
            <person name="Mcevoy S.L."/>
        </authorList>
    </citation>
    <scope>NUCLEOTIDE SEQUENCE</scope>
    <source>
        <strain evidence="3">91603</strain>
        <tissue evidence="3">Leaf</tissue>
    </source>
</reference>
<sequence>MKVGEIREEIKVREVREEMKVGDTPTKKSKEENSGTGSVKKNDKISEKDLDGEILCKPVTLCDVQGVATSNWKMEESDADKNSSDPQADALTDSKMVEVHMVIKCLAVRHQIGIRAQGCSMFDFIISMAHRRRMLAIDEETAPQVNQRNLIKDDLRQQIHQLQQRLHLYENHDRE</sequence>
<dbReference type="EMBL" id="JAJSOW010000102">
    <property type="protein sequence ID" value="KAI9178484.1"/>
    <property type="molecule type" value="Genomic_DNA"/>
</dbReference>
<evidence type="ECO:0000313" key="3">
    <source>
        <dbReference type="EMBL" id="KAI9178484.1"/>
    </source>
</evidence>
<reference evidence="3" key="1">
    <citation type="journal article" date="2022" name="Plant J.">
        <title>Strategies of tolerance reflected in two North American maple genomes.</title>
        <authorList>
            <person name="McEvoy S.L."/>
            <person name="Sezen U.U."/>
            <person name="Trouern-Trend A."/>
            <person name="McMahon S.M."/>
            <person name="Schaberg P.G."/>
            <person name="Yang J."/>
            <person name="Wegrzyn J.L."/>
            <person name="Swenson N.G."/>
        </authorList>
    </citation>
    <scope>NUCLEOTIDE SEQUENCE</scope>
    <source>
        <strain evidence="3">91603</strain>
    </source>
</reference>
<feature type="coiled-coil region" evidence="1">
    <location>
        <begin position="145"/>
        <end position="172"/>
    </location>
</feature>
<dbReference type="AlphaFoldDB" id="A0AAD5J1V6"/>